<proteinExistence type="predicted"/>
<dbReference type="InterPro" id="IPR009028">
    <property type="entry name" value="Coatomer/calthrin_app_sub_C"/>
</dbReference>
<dbReference type="SUPFAM" id="SSF55711">
    <property type="entry name" value="Subdomain of clathrin and coatomer appendage domain"/>
    <property type="match status" value="1"/>
</dbReference>
<accession>A0A4S4EFU1</accession>
<organism evidence="1 2">
    <name type="scientific">Camellia sinensis var. sinensis</name>
    <name type="common">China tea</name>
    <dbReference type="NCBI Taxonomy" id="542762"/>
    <lineage>
        <taxon>Eukaryota</taxon>
        <taxon>Viridiplantae</taxon>
        <taxon>Streptophyta</taxon>
        <taxon>Embryophyta</taxon>
        <taxon>Tracheophyta</taxon>
        <taxon>Spermatophyta</taxon>
        <taxon>Magnoliopsida</taxon>
        <taxon>eudicotyledons</taxon>
        <taxon>Gunneridae</taxon>
        <taxon>Pentapetalae</taxon>
        <taxon>asterids</taxon>
        <taxon>Ericales</taxon>
        <taxon>Theaceae</taxon>
        <taxon>Camellia</taxon>
    </lineage>
</organism>
<gene>
    <name evidence="1" type="ORF">TEA_004745</name>
</gene>
<dbReference type="GO" id="GO:0006886">
    <property type="term" value="P:intracellular protein transport"/>
    <property type="evidence" value="ECO:0007669"/>
    <property type="project" value="InterPro"/>
</dbReference>
<sequence>MFIMEEHKASSYLAQLLRLPAKPLLTFKLVSKSWPSLLLPVLSGSTSIAGLLSFFPSATVVNQTPAWTPPHCARGGITSEQVGHEFINLRPSRDVAVLDFSYKFGTHVNVKLRLPAVFNKFLQPVTVSAEEFFPQWRSLAGPPLKLQEVVRGVPEEVIKRAASLLNAIGNNNHVDRLCNDKISAQDRQYKDAIDKMLSFDACNGDLNLFFQDIFPS</sequence>
<comment type="caution">
    <text evidence="1">The sequence shown here is derived from an EMBL/GenBank/DDBJ whole genome shotgun (WGS) entry which is preliminary data.</text>
</comment>
<protein>
    <submittedName>
        <fullName evidence="1">Uncharacterized protein</fullName>
    </submittedName>
</protein>
<reference evidence="1 2" key="1">
    <citation type="journal article" date="2018" name="Proc. Natl. Acad. Sci. U.S.A.">
        <title>Draft genome sequence of Camellia sinensis var. sinensis provides insights into the evolution of the tea genome and tea quality.</title>
        <authorList>
            <person name="Wei C."/>
            <person name="Yang H."/>
            <person name="Wang S."/>
            <person name="Zhao J."/>
            <person name="Liu C."/>
            <person name="Gao L."/>
            <person name="Xia E."/>
            <person name="Lu Y."/>
            <person name="Tai Y."/>
            <person name="She G."/>
            <person name="Sun J."/>
            <person name="Cao H."/>
            <person name="Tong W."/>
            <person name="Gao Q."/>
            <person name="Li Y."/>
            <person name="Deng W."/>
            <person name="Jiang X."/>
            <person name="Wang W."/>
            <person name="Chen Q."/>
            <person name="Zhang S."/>
            <person name="Li H."/>
            <person name="Wu J."/>
            <person name="Wang P."/>
            <person name="Li P."/>
            <person name="Shi C."/>
            <person name="Zheng F."/>
            <person name="Jian J."/>
            <person name="Huang B."/>
            <person name="Shan D."/>
            <person name="Shi M."/>
            <person name="Fang C."/>
            <person name="Yue Y."/>
            <person name="Li F."/>
            <person name="Li D."/>
            <person name="Wei S."/>
            <person name="Han B."/>
            <person name="Jiang C."/>
            <person name="Yin Y."/>
            <person name="Xia T."/>
            <person name="Zhang Z."/>
            <person name="Bennetzen J.L."/>
            <person name="Zhao S."/>
            <person name="Wan X."/>
        </authorList>
    </citation>
    <scope>NUCLEOTIDE SEQUENCE [LARGE SCALE GENOMIC DNA]</scope>
    <source>
        <strain evidence="2">cv. Shuchazao</strain>
        <tissue evidence="1">Leaf</tissue>
    </source>
</reference>
<dbReference type="GO" id="GO:0016192">
    <property type="term" value="P:vesicle-mediated transport"/>
    <property type="evidence" value="ECO:0007669"/>
    <property type="project" value="InterPro"/>
</dbReference>
<dbReference type="AlphaFoldDB" id="A0A4S4EFU1"/>
<name>A0A4S4EFU1_CAMSN</name>
<evidence type="ECO:0000313" key="2">
    <source>
        <dbReference type="Proteomes" id="UP000306102"/>
    </source>
</evidence>
<dbReference type="EMBL" id="SDRB02005142">
    <property type="protein sequence ID" value="THG14675.1"/>
    <property type="molecule type" value="Genomic_DNA"/>
</dbReference>
<keyword evidence="2" id="KW-1185">Reference proteome</keyword>
<evidence type="ECO:0000313" key="1">
    <source>
        <dbReference type="EMBL" id="THG14675.1"/>
    </source>
</evidence>
<dbReference type="STRING" id="542762.A0A4S4EFU1"/>
<dbReference type="GO" id="GO:0030117">
    <property type="term" value="C:membrane coat"/>
    <property type="evidence" value="ECO:0007669"/>
    <property type="project" value="InterPro"/>
</dbReference>
<dbReference type="Proteomes" id="UP000306102">
    <property type="component" value="Unassembled WGS sequence"/>
</dbReference>